<comment type="caution">
    <text evidence="2">The sequence shown here is derived from an EMBL/GenBank/DDBJ whole genome shotgun (WGS) entry which is preliminary data.</text>
</comment>
<proteinExistence type="predicted"/>
<feature type="region of interest" description="Disordered" evidence="1">
    <location>
        <begin position="99"/>
        <end position="130"/>
    </location>
</feature>
<feature type="compositionally biased region" description="Basic and acidic residues" evidence="1">
    <location>
        <begin position="100"/>
        <end position="119"/>
    </location>
</feature>
<evidence type="ECO:0000256" key="1">
    <source>
        <dbReference type="SAM" id="MobiDB-lite"/>
    </source>
</evidence>
<dbReference type="AlphaFoldDB" id="A0A645EVQ2"/>
<reference evidence="2" key="1">
    <citation type="submission" date="2019-08" db="EMBL/GenBank/DDBJ databases">
        <authorList>
            <person name="Kucharzyk K."/>
            <person name="Murdoch R.W."/>
            <person name="Higgins S."/>
            <person name="Loffler F."/>
        </authorList>
    </citation>
    <scope>NUCLEOTIDE SEQUENCE</scope>
</reference>
<sequence length="130" mass="15048">MFLRNIISGHYAARQRDYNKEDHGKDKRVPGNRYAANAKQKRDNGRECHKDNKVVCCNLYHRIGRVTICKMAPNKYHRGARGGAQQDCTGQIVFCKRRRNESLKDNEEKQPGDPEHGKGFYDPVGYPRDK</sequence>
<organism evidence="2">
    <name type="scientific">bioreactor metagenome</name>
    <dbReference type="NCBI Taxonomy" id="1076179"/>
    <lineage>
        <taxon>unclassified sequences</taxon>
        <taxon>metagenomes</taxon>
        <taxon>ecological metagenomes</taxon>
    </lineage>
</organism>
<protein>
    <submittedName>
        <fullName evidence="2">Uncharacterized protein</fullName>
    </submittedName>
</protein>
<accession>A0A645EVQ2</accession>
<evidence type="ECO:0000313" key="2">
    <source>
        <dbReference type="EMBL" id="MPN05289.1"/>
    </source>
</evidence>
<name>A0A645EVQ2_9ZZZZ</name>
<gene>
    <name evidence="2" type="ORF">SDC9_152539</name>
</gene>
<dbReference type="EMBL" id="VSSQ01051202">
    <property type="protein sequence ID" value="MPN05289.1"/>
    <property type="molecule type" value="Genomic_DNA"/>
</dbReference>